<gene>
    <name evidence="1" type="ORF">ACFYNQ_11630</name>
</gene>
<dbReference type="RefSeq" id="WP_388105053.1">
    <property type="nucleotide sequence ID" value="NZ_JBIAHM010000003.1"/>
</dbReference>
<sequence length="64" mass="6851">MAALVLGAAWVCPRDHGVPGGEKAGDPNHPWFPAGSEDKYPAAQVSAEGREERIVDRCTRESFG</sequence>
<keyword evidence="2" id="KW-1185">Reference proteome</keyword>
<accession>A0ABW6LZB3</accession>
<proteinExistence type="predicted"/>
<evidence type="ECO:0000313" key="1">
    <source>
        <dbReference type="EMBL" id="MFE9599223.1"/>
    </source>
</evidence>
<protein>
    <recommendedName>
        <fullName evidence="3">Secreted protein</fullName>
    </recommendedName>
</protein>
<evidence type="ECO:0000313" key="2">
    <source>
        <dbReference type="Proteomes" id="UP001601303"/>
    </source>
</evidence>
<organism evidence="1 2">
    <name type="scientific">Streptomyces hokutonensis</name>
    <dbReference type="NCBI Taxonomy" id="1306990"/>
    <lineage>
        <taxon>Bacteria</taxon>
        <taxon>Bacillati</taxon>
        <taxon>Actinomycetota</taxon>
        <taxon>Actinomycetes</taxon>
        <taxon>Kitasatosporales</taxon>
        <taxon>Streptomycetaceae</taxon>
        <taxon>Streptomyces</taxon>
    </lineage>
</organism>
<comment type="caution">
    <text evidence="1">The sequence shown here is derived from an EMBL/GenBank/DDBJ whole genome shotgun (WGS) entry which is preliminary data.</text>
</comment>
<evidence type="ECO:0008006" key="3">
    <source>
        <dbReference type="Google" id="ProtNLM"/>
    </source>
</evidence>
<dbReference type="EMBL" id="JBIAHM010000003">
    <property type="protein sequence ID" value="MFE9599223.1"/>
    <property type="molecule type" value="Genomic_DNA"/>
</dbReference>
<name>A0ABW6LZB3_9ACTN</name>
<reference evidence="1 2" key="1">
    <citation type="submission" date="2024-10" db="EMBL/GenBank/DDBJ databases">
        <title>The Natural Products Discovery Center: Release of the First 8490 Sequenced Strains for Exploring Actinobacteria Biosynthetic Diversity.</title>
        <authorList>
            <person name="Kalkreuter E."/>
            <person name="Kautsar S.A."/>
            <person name="Yang D."/>
            <person name="Bader C.D."/>
            <person name="Teijaro C.N."/>
            <person name="Fluegel L."/>
            <person name="Davis C.M."/>
            <person name="Simpson J.R."/>
            <person name="Lauterbach L."/>
            <person name="Steele A.D."/>
            <person name="Gui C."/>
            <person name="Meng S."/>
            <person name="Li G."/>
            <person name="Viehrig K."/>
            <person name="Ye F."/>
            <person name="Su P."/>
            <person name="Kiefer A.F."/>
            <person name="Nichols A."/>
            <person name="Cepeda A.J."/>
            <person name="Yan W."/>
            <person name="Fan B."/>
            <person name="Jiang Y."/>
            <person name="Adhikari A."/>
            <person name="Zheng C.-J."/>
            <person name="Schuster L."/>
            <person name="Cowan T.M."/>
            <person name="Smanski M.J."/>
            <person name="Chevrette M.G."/>
            <person name="De Carvalho L.P.S."/>
            <person name="Shen B."/>
        </authorList>
    </citation>
    <scope>NUCLEOTIDE SEQUENCE [LARGE SCALE GENOMIC DNA]</scope>
    <source>
        <strain evidence="1 2">NPDC006488</strain>
    </source>
</reference>
<dbReference type="Proteomes" id="UP001601303">
    <property type="component" value="Unassembled WGS sequence"/>
</dbReference>